<reference evidence="16" key="2">
    <citation type="submission" date="2021-03" db="UniProtKB">
        <authorList>
            <consortium name="EnsemblPlants"/>
        </authorList>
    </citation>
    <scope>IDENTIFICATION</scope>
</reference>
<organism evidence="16 17">
    <name type="scientific">Chenopodium quinoa</name>
    <name type="common">Quinoa</name>
    <dbReference type="NCBI Taxonomy" id="63459"/>
    <lineage>
        <taxon>Eukaryota</taxon>
        <taxon>Viridiplantae</taxon>
        <taxon>Streptophyta</taxon>
        <taxon>Embryophyta</taxon>
        <taxon>Tracheophyta</taxon>
        <taxon>Spermatophyta</taxon>
        <taxon>Magnoliopsida</taxon>
        <taxon>eudicotyledons</taxon>
        <taxon>Gunneridae</taxon>
        <taxon>Pentapetalae</taxon>
        <taxon>Caryophyllales</taxon>
        <taxon>Chenopodiaceae</taxon>
        <taxon>Chenopodioideae</taxon>
        <taxon>Atripliceae</taxon>
        <taxon>Chenopodium</taxon>
    </lineage>
</organism>
<evidence type="ECO:0000259" key="15">
    <source>
        <dbReference type="PROSITE" id="PS50089"/>
    </source>
</evidence>
<evidence type="ECO:0000256" key="3">
    <source>
        <dbReference type="ARBA" id="ARBA00022679"/>
    </source>
</evidence>
<evidence type="ECO:0000256" key="6">
    <source>
        <dbReference type="ARBA" id="ARBA00022771"/>
    </source>
</evidence>
<keyword evidence="7" id="KW-0833">Ubl conjugation pathway</keyword>
<evidence type="ECO:0000256" key="1">
    <source>
        <dbReference type="ARBA" id="ARBA00004167"/>
    </source>
</evidence>
<keyword evidence="17" id="KW-1185">Reference proteome</keyword>
<dbReference type="Proteomes" id="UP000596660">
    <property type="component" value="Unplaced"/>
</dbReference>
<comment type="pathway">
    <text evidence="2">Protein modification; protein ubiquitination.</text>
</comment>
<evidence type="ECO:0000313" key="16">
    <source>
        <dbReference type="EnsemblPlants" id="AUR62007729-RA:cds"/>
    </source>
</evidence>
<evidence type="ECO:0000256" key="14">
    <source>
        <dbReference type="SAM" id="Phobius"/>
    </source>
</evidence>
<dbReference type="Pfam" id="PF13639">
    <property type="entry name" value="zf-RING_2"/>
    <property type="match status" value="1"/>
</dbReference>
<dbReference type="UniPathway" id="UPA00143"/>
<dbReference type="OMA" id="LESSKNC"/>
<dbReference type="GO" id="GO:0008270">
    <property type="term" value="F:zinc ion binding"/>
    <property type="evidence" value="ECO:0007669"/>
    <property type="project" value="UniProtKB-KW"/>
</dbReference>
<evidence type="ECO:0000256" key="8">
    <source>
        <dbReference type="ARBA" id="ARBA00022833"/>
    </source>
</evidence>
<reference evidence="16" key="1">
    <citation type="journal article" date="2017" name="Nature">
        <title>The genome of Chenopodium quinoa.</title>
        <authorList>
            <person name="Jarvis D.E."/>
            <person name="Ho Y.S."/>
            <person name="Lightfoot D.J."/>
            <person name="Schmoeckel S.M."/>
            <person name="Li B."/>
            <person name="Borm T.J.A."/>
            <person name="Ohyanagi H."/>
            <person name="Mineta K."/>
            <person name="Michell C.T."/>
            <person name="Saber N."/>
            <person name="Kharbatia N.M."/>
            <person name="Rupper R.R."/>
            <person name="Sharp A.R."/>
            <person name="Dally N."/>
            <person name="Boughton B.A."/>
            <person name="Woo Y.H."/>
            <person name="Gao G."/>
            <person name="Schijlen E.G.W.M."/>
            <person name="Guo X."/>
            <person name="Momin A.A."/>
            <person name="Negrao S."/>
            <person name="Al-Babili S."/>
            <person name="Gehring C."/>
            <person name="Roessner U."/>
            <person name="Jung C."/>
            <person name="Murphy K."/>
            <person name="Arold S.T."/>
            <person name="Gojobori T."/>
            <person name="van der Linden C.G."/>
            <person name="van Loo E.N."/>
            <person name="Jellen E.N."/>
            <person name="Maughan P.J."/>
            <person name="Tester M."/>
        </authorList>
    </citation>
    <scope>NUCLEOTIDE SEQUENCE [LARGE SCALE GENOMIC DNA]</scope>
    <source>
        <strain evidence="16">cv. PI 614886</strain>
    </source>
</reference>
<dbReference type="GO" id="GO:0016740">
    <property type="term" value="F:transferase activity"/>
    <property type="evidence" value="ECO:0007669"/>
    <property type="project" value="UniProtKB-KW"/>
</dbReference>
<dbReference type="GO" id="GO:0016567">
    <property type="term" value="P:protein ubiquitination"/>
    <property type="evidence" value="ECO:0007669"/>
    <property type="project" value="UniProtKB-UniPathway"/>
</dbReference>
<evidence type="ECO:0000256" key="10">
    <source>
        <dbReference type="ARBA" id="ARBA00023136"/>
    </source>
</evidence>
<keyword evidence="10 14" id="KW-0472">Membrane</keyword>
<dbReference type="Gramene" id="AUR62007729-RA">
    <property type="protein sequence ID" value="AUR62007729-RA:cds"/>
    <property type="gene ID" value="AUR62007729"/>
</dbReference>
<feature type="region of interest" description="Disordered" evidence="13">
    <location>
        <begin position="65"/>
        <end position="88"/>
    </location>
</feature>
<dbReference type="PANTHER" id="PTHR45768">
    <property type="entry name" value="E3 UBIQUITIN-PROTEIN LIGASE RNF13-LIKE"/>
    <property type="match status" value="1"/>
</dbReference>
<evidence type="ECO:0000256" key="11">
    <source>
        <dbReference type="ARBA" id="ARBA00024209"/>
    </source>
</evidence>
<keyword evidence="8" id="KW-0862">Zinc</keyword>
<accession>A0A803L790</accession>
<dbReference type="PANTHER" id="PTHR45768:SF18">
    <property type="entry name" value="RING-H2 FINGER PROTEIN ATL47-RELATED"/>
    <property type="match status" value="1"/>
</dbReference>
<evidence type="ECO:0000256" key="2">
    <source>
        <dbReference type="ARBA" id="ARBA00004906"/>
    </source>
</evidence>
<keyword evidence="6 12" id="KW-0863">Zinc-finger</keyword>
<dbReference type="GO" id="GO:0016020">
    <property type="term" value="C:membrane"/>
    <property type="evidence" value="ECO:0007669"/>
    <property type="project" value="UniProtKB-SubCell"/>
</dbReference>
<dbReference type="SMART" id="SM00184">
    <property type="entry name" value="RING"/>
    <property type="match status" value="1"/>
</dbReference>
<dbReference type="PROSITE" id="PS50089">
    <property type="entry name" value="ZF_RING_2"/>
    <property type="match status" value="1"/>
</dbReference>
<keyword evidence="3" id="KW-0808">Transferase</keyword>
<keyword evidence="9 14" id="KW-1133">Transmembrane helix</keyword>
<evidence type="ECO:0000256" key="13">
    <source>
        <dbReference type="SAM" id="MobiDB-lite"/>
    </source>
</evidence>
<evidence type="ECO:0000256" key="9">
    <source>
        <dbReference type="ARBA" id="ARBA00022989"/>
    </source>
</evidence>
<feature type="transmembrane region" description="Helical" evidence="14">
    <location>
        <begin position="6"/>
        <end position="26"/>
    </location>
</feature>
<comment type="subcellular location">
    <subcellularLocation>
        <location evidence="1">Membrane</location>
        <topology evidence="1">Single-pass membrane protein</topology>
    </subcellularLocation>
</comment>
<dbReference type="SUPFAM" id="SSF57850">
    <property type="entry name" value="RING/U-box"/>
    <property type="match status" value="1"/>
</dbReference>
<dbReference type="EnsemblPlants" id="AUR62007729-RA">
    <property type="protein sequence ID" value="AUR62007729-RA:cds"/>
    <property type="gene ID" value="AUR62007729"/>
</dbReference>
<dbReference type="InterPro" id="IPR001841">
    <property type="entry name" value="Znf_RING"/>
</dbReference>
<evidence type="ECO:0000256" key="4">
    <source>
        <dbReference type="ARBA" id="ARBA00022692"/>
    </source>
</evidence>
<evidence type="ECO:0000313" key="17">
    <source>
        <dbReference type="Proteomes" id="UP000596660"/>
    </source>
</evidence>
<comment type="similarity">
    <text evidence="11">Belongs to the RING-type zinc finger family. ATL subfamily.</text>
</comment>
<protein>
    <recommendedName>
        <fullName evidence="15">RING-type domain-containing protein</fullName>
    </recommendedName>
</protein>
<dbReference type="InterPro" id="IPR013083">
    <property type="entry name" value="Znf_RING/FYVE/PHD"/>
</dbReference>
<sequence>MALSNLSVSVIAYFAPGLIVFIVFIVKACLRCCCGENSTNHDAAVNITVPRPACGSANLVQPEGQARSSLPVRGNPRQHRNLGESQSWQPNRDAESVVIDIEKILESSKNCGDCVICLDSFGVEKDDEYGGVKVLEQCEHKFHEFCIDEWLRKYGTTCPICRTYVYSSVLPLKA</sequence>
<evidence type="ECO:0000256" key="12">
    <source>
        <dbReference type="PROSITE-ProRule" id="PRU00175"/>
    </source>
</evidence>
<evidence type="ECO:0000256" key="7">
    <source>
        <dbReference type="ARBA" id="ARBA00022786"/>
    </source>
</evidence>
<keyword evidence="4 14" id="KW-0812">Transmembrane</keyword>
<proteinExistence type="inferred from homology"/>
<name>A0A803L790_CHEQI</name>
<evidence type="ECO:0000256" key="5">
    <source>
        <dbReference type="ARBA" id="ARBA00022723"/>
    </source>
</evidence>
<feature type="domain" description="RING-type" evidence="15">
    <location>
        <begin position="114"/>
        <end position="162"/>
    </location>
</feature>
<dbReference type="Gene3D" id="3.30.40.10">
    <property type="entry name" value="Zinc/RING finger domain, C3HC4 (zinc finger)"/>
    <property type="match status" value="1"/>
</dbReference>
<keyword evidence="5" id="KW-0479">Metal-binding</keyword>
<dbReference type="AlphaFoldDB" id="A0A803L790"/>